<feature type="domain" description="DEAD-box RNA helicase Q" evidence="10">
    <location>
        <begin position="6"/>
        <end position="34"/>
    </location>
</feature>
<dbReference type="SMART" id="SM00487">
    <property type="entry name" value="DEXDc"/>
    <property type="match status" value="1"/>
</dbReference>
<proteinExistence type="inferred from homology"/>
<comment type="caution">
    <text evidence="11">The sequence shown here is derived from an EMBL/GenBank/DDBJ whole genome shotgun (WGS) entry which is preliminary data.</text>
</comment>
<dbReference type="SUPFAM" id="SSF52540">
    <property type="entry name" value="P-loop containing nucleoside triphosphate hydrolases"/>
    <property type="match status" value="1"/>
</dbReference>
<dbReference type="PANTHER" id="PTHR47959">
    <property type="entry name" value="ATP-DEPENDENT RNA HELICASE RHLE-RELATED"/>
    <property type="match status" value="1"/>
</dbReference>
<evidence type="ECO:0000256" key="7">
    <source>
        <dbReference type="SAM" id="MobiDB-lite"/>
    </source>
</evidence>
<sequence length="496" mass="55489">MSINVNGFKKYGLSERLLDAIEAKGFASPTPVQREMLNLDSFKRDVIVRAKTGSGKTLAFLLPIYNEGNLDSGSPKVLILSPTRELALQTNAEACWLGQNQDISTASLVGGMDMAKQIRELRKGASIVIGTPGRTLDHLRQGTLKPEGIHSIILDEGDRMLDMGFKEELEAILQALPKKKRTWLFSATMPEEVMTISKKYLNEPLCIDLVEDENQHSDIEHEIYTVPQRFAFEGLVNVLLWESPTKGLIFCRTKAETMEIAKKLSAKGFKALCLNGDMTQRERSASLGAFKSGQTSLLVATNVAARGLDVPGVDYVVQYGLPDDLETFIHRSGRTGRAGAHGKDVLVLTPQETRHIKQMIGKTKIKAKWLIVPNRNDINKKRKIEYEKDLLGTDVVDEDVLTWAGELLEKSDPATLVAKLLKRTNADSAGGYDLEEELKRELKREPLKRKDSSWAKGKKDMHSISRDKKIKPRRKIRSSDLILAEPQNLGKKRRYS</sequence>
<dbReference type="InterPro" id="IPR044742">
    <property type="entry name" value="DEAD/DEAH_RhlB"/>
</dbReference>
<evidence type="ECO:0000256" key="5">
    <source>
        <dbReference type="ARBA" id="ARBA00038437"/>
    </source>
</evidence>
<dbReference type="CDD" id="cd00268">
    <property type="entry name" value="DEADc"/>
    <property type="match status" value="1"/>
</dbReference>
<keyword evidence="2" id="KW-0378">Hydrolase</keyword>
<comment type="similarity">
    <text evidence="5">Belongs to the DEAD box helicase family.</text>
</comment>
<dbReference type="EMBL" id="FSQZ01000001">
    <property type="protein sequence ID" value="SIN65026.1"/>
    <property type="molecule type" value="Genomic_DNA"/>
</dbReference>
<dbReference type="RefSeq" id="WP_074199287.1">
    <property type="nucleotide sequence ID" value="NZ_FSQZ01000001.1"/>
</dbReference>
<evidence type="ECO:0000259" key="8">
    <source>
        <dbReference type="PROSITE" id="PS51192"/>
    </source>
</evidence>
<dbReference type="InterPro" id="IPR001650">
    <property type="entry name" value="Helicase_C-like"/>
</dbReference>
<evidence type="ECO:0000256" key="1">
    <source>
        <dbReference type="ARBA" id="ARBA00022741"/>
    </source>
</evidence>
<evidence type="ECO:0000259" key="10">
    <source>
        <dbReference type="PROSITE" id="PS51195"/>
    </source>
</evidence>
<feature type="compositionally biased region" description="Basic and acidic residues" evidence="7">
    <location>
        <begin position="445"/>
        <end position="467"/>
    </location>
</feature>
<evidence type="ECO:0000256" key="2">
    <source>
        <dbReference type="ARBA" id="ARBA00022801"/>
    </source>
</evidence>
<dbReference type="InterPro" id="IPR027417">
    <property type="entry name" value="P-loop_NTPase"/>
</dbReference>
<dbReference type="CDD" id="cd18787">
    <property type="entry name" value="SF2_C_DEAD"/>
    <property type="match status" value="1"/>
</dbReference>
<protein>
    <submittedName>
        <fullName evidence="11">ATP-dependent RNA helicase DeaD</fullName>
    </submittedName>
</protein>
<dbReference type="SMART" id="SM00490">
    <property type="entry name" value="HELICc"/>
    <property type="match status" value="1"/>
</dbReference>
<evidence type="ECO:0000256" key="4">
    <source>
        <dbReference type="ARBA" id="ARBA00022840"/>
    </source>
</evidence>
<dbReference type="InterPro" id="IPR050079">
    <property type="entry name" value="DEAD_box_RNA_helicase"/>
</dbReference>
<feature type="domain" description="Helicase C-terminal" evidence="9">
    <location>
        <begin position="218"/>
        <end position="379"/>
    </location>
</feature>
<dbReference type="PANTHER" id="PTHR47959:SF1">
    <property type="entry name" value="ATP-DEPENDENT RNA HELICASE DBPA"/>
    <property type="match status" value="1"/>
</dbReference>
<dbReference type="Gene3D" id="3.40.50.300">
    <property type="entry name" value="P-loop containing nucleotide triphosphate hydrolases"/>
    <property type="match status" value="2"/>
</dbReference>
<feature type="domain" description="Helicase ATP-binding" evidence="8">
    <location>
        <begin position="37"/>
        <end position="207"/>
    </location>
</feature>
<evidence type="ECO:0000313" key="11">
    <source>
        <dbReference type="EMBL" id="SIN65026.1"/>
    </source>
</evidence>
<dbReference type="InterPro" id="IPR014014">
    <property type="entry name" value="RNA_helicase_DEAD_Q_motif"/>
</dbReference>
<dbReference type="InterPro" id="IPR014001">
    <property type="entry name" value="Helicase_ATP-bd"/>
</dbReference>
<feature type="short sequence motif" description="Q motif" evidence="6">
    <location>
        <begin position="6"/>
        <end position="34"/>
    </location>
</feature>
<dbReference type="Proteomes" id="UP000185093">
    <property type="component" value="Unassembled WGS sequence"/>
</dbReference>
<keyword evidence="3 11" id="KW-0347">Helicase</keyword>
<reference evidence="11 12" key="1">
    <citation type="submission" date="2016-11" db="EMBL/GenBank/DDBJ databases">
        <authorList>
            <person name="Varghese N."/>
            <person name="Submissions S."/>
        </authorList>
    </citation>
    <scope>NUCLEOTIDE SEQUENCE [LARGE SCALE GENOMIC DNA]</scope>
    <source>
        <strain evidence="11 12">DSM 20664</strain>
    </source>
</reference>
<dbReference type="Pfam" id="PF00270">
    <property type="entry name" value="DEAD"/>
    <property type="match status" value="1"/>
</dbReference>
<keyword evidence="12" id="KW-1185">Reference proteome</keyword>
<accession>A0ABY1JC45</accession>
<feature type="region of interest" description="Disordered" evidence="7">
    <location>
        <begin position="445"/>
        <end position="496"/>
    </location>
</feature>
<organism evidence="11 12">
    <name type="scientific">Acetomicrobium flavidum</name>
    <dbReference type="NCBI Taxonomy" id="49896"/>
    <lineage>
        <taxon>Bacteria</taxon>
        <taxon>Thermotogati</taxon>
        <taxon>Synergistota</taxon>
        <taxon>Synergistia</taxon>
        <taxon>Synergistales</taxon>
        <taxon>Acetomicrobiaceae</taxon>
        <taxon>Acetomicrobium</taxon>
    </lineage>
</organism>
<dbReference type="InterPro" id="IPR011545">
    <property type="entry name" value="DEAD/DEAH_box_helicase_dom"/>
</dbReference>
<dbReference type="Pfam" id="PF00271">
    <property type="entry name" value="Helicase_C"/>
    <property type="match status" value="1"/>
</dbReference>
<dbReference type="PROSITE" id="PS51195">
    <property type="entry name" value="Q_MOTIF"/>
    <property type="match status" value="1"/>
</dbReference>
<dbReference type="PROSITE" id="PS51194">
    <property type="entry name" value="HELICASE_CTER"/>
    <property type="match status" value="1"/>
</dbReference>
<dbReference type="PROSITE" id="PS51192">
    <property type="entry name" value="HELICASE_ATP_BIND_1"/>
    <property type="match status" value="1"/>
</dbReference>
<evidence type="ECO:0000256" key="6">
    <source>
        <dbReference type="PROSITE-ProRule" id="PRU00552"/>
    </source>
</evidence>
<evidence type="ECO:0000259" key="9">
    <source>
        <dbReference type="PROSITE" id="PS51194"/>
    </source>
</evidence>
<evidence type="ECO:0000313" key="12">
    <source>
        <dbReference type="Proteomes" id="UP000185093"/>
    </source>
</evidence>
<dbReference type="GO" id="GO:0004386">
    <property type="term" value="F:helicase activity"/>
    <property type="evidence" value="ECO:0007669"/>
    <property type="project" value="UniProtKB-KW"/>
</dbReference>
<evidence type="ECO:0000256" key="3">
    <source>
        <dbReference type="ARBA" id="ARBA00022806"/>
    </source>
</evidence>
<keyword evidence="4" id="KW-0067">ATP-binding</keyword>
<name>A0ABY1JC45_9BACT</name>
<keyword evidence="1" id="KW-0547">Nucleotide-binding</keyword>
<gene>
    <name evidence="11" type="ORF">SAMN05444368_0703</name>
</gene>